<dbReference type="PANTHER" id="PTHR23264:SF19">
    <property type="entry name" value="CYTOSOLIC FE-S CLUSTER ASSEMBLY FACTOR NUBP2"/>
    <property type="match status" value="1"/>
</dbReference>
<dbReference type="GO" id="GO:0046872">
    <property type="term" value="F:metal ion binding"/>
    <property type="evidence" value="ECO:0007669"/>
    <property type="project" value="UniProtKB-KW"/>
</dbReference>
<dbReference type="AlphaFoldDB" id="A0A9P6NRC0"/>
<keyword evidence="1 8" id="KW-0004">4Fe-4S</keyword>
<evidence type="ECO:0000313" key="9">
    <source>
        <dbReference type="EMBL" id="KAG0150237.1"/>
    </source>
</evidence>
<dbReference type="Pfam" id="PF10609">
    <property type="entry name" value="ParA"/>
    <property type="match status" value="1"/>
</dbReference>
<dbReference type="Gene3D" id="3.40.50.300">
    <property type="entry name" value="P-loop containing nucleotide triphosphate hydrolases"/>
    <property type="match status" value="1"/>
</dbReference>
<dbReference type="InterPro" id="IPR028600">
    <property type="entry name" value="NUBP2/Cfd1_eukaryotes"/>
</dbReference>
<dbReference type="GO" id="GO:0140663">
    <property type="term" value="F:ATP-dependent FeS chaperone activity"/>
    <property type="evidence" value="ECO:0007669"/>
    <property type="project" value="InterPro"/>
</dbReference>
<name>A0A9P6NRC0_9BASI</name>
<dbReference type="HAMAP" id="MF_03039">
    <property type="entry name" value="NUBP2"/>
    <property type="match status" value="1"/>
</dbReference>
<feature type="binding site" evidence="8">
    <location>
        <begin position="29"/>
        <end position="36"/>
    </location>
    <ligand>
        <name>ATP</name>
        <dbReference type="ChEBI" id="CHEBI:30616"/>
    </ligand>
</feature>
<evidence type="ECO:0000256" key="5">
    <source>
        <dbReference type="ARBA" id="ARBA00022840"/>
    </source>
</evidence>
<dbReference type="PANTHER" id="PTHR23264">
    <property type="entry name" value="NUCLEOTIDE-BINDING PROTEIN NBP35 YEAST -RELATED"/>
    <property type="match status" value="1"/>
</dbReference>
<evidence type="ECO:0000256" key="2">
    <source>
        <dbReference type="ARBA" id="ARBA00022490"/>
    </source>
</evidence>
<protein>
    <recommendedName>
        <fullName evidence="11">Cytosolic Fe-S cluster assembly factor CFD1</fullName>
    </recommendedName>
</protein>
<dbReference type="InterPro" id="IPR027417">
    <property type="entry name" value="P-loop_NTPase"/>
</dbReference>
<dbReference type="GO" id="GO:0051539">
    <property type="term" value="F:4 iron, 4 sulfur cluster binding"/>
    <property type="evidence" value="ECO:0007669"/>
    <property type="project" value="UniProtKB-UniRule"/>
</dbReference>
<keyword evidence="7 8" id="KW-0411">Iron-sulfur</keyword>
<keyword evidence="3 8" id="KW-0479">Metal-binding</keyword>
<evidence type="ECO:0000256" key="4">
    <source>
        <dbReference type="ARBA" id="ARBA00022741"/>
    </source>
</evidence>
<proteinExistence type="inferred from homology"/>
<dbReference type="GO" id="GO:0005829">
    <property type="term" value="C:cytosol"/>
    <property type="evidence" value="ECO:0007669"/>
    <property type="project" value="TreeGrafter"/>
</dbReference>
<dbReference type="EMBL" id="MU167221">
    <property type="protein sequence ID" value="KAG0150237.1"/>
    <property type="molecule type" value="Genomic_DNA"/>
</dbReference>
<dbReference type="Proteomes" id="UP000886653">
    <property type="component" value="Unassembled WGS sequence"/>
</dbReference>
<keyword evidence="2 8" id="KW-0963">Cytoplasm</keyword>
<evidence type="ECO:0000256" key="7">
    <source>
        <dbReference type="ARBA" id="ARBA00023014"/>
    </source>
</evidence>
<keyword evidence="6 8" id="KW-0408">Iron</keyword>
<organism evidence="9 10">
    <name type="scientific">Cronartium quercuum f. sp. fusiforme G11</name>
    <dbReference type="NCBI Taxonomy" id="708437"/>
    <lineage>
        <taxon>Eukaryota</taxon>
        <taxon>Fungi</taxon>
        <taxon>Dikarya</taxon>
        <taxon>Basidiomycota</taxon>
        <taxon>Pucciniomycotina</taxon>
        <taxon>Pucciniomycetes</taxon>
        <taxon>Pucciniales</taxon>
        <taxon>Coleosporiaceae</taxon>
        <taxon>Cronartium</taxon>
    </lineage>
</organism>
<feature type="binding site" evidence="8">
    <location>
        <position position="233"/>
    </location>
    <ligand>
        <name>[4Fe-4S] cluster</name>
        <dbReference type="ChEBI" id="CHEBI:49883"/>
        <note>ligand shared between dimeric partners</note>
    </ligand>
</feature>
<evidence type="ECO:0000256" key="1">
    <source>
        <dbReference type="ARBA" id="ARBA00022485"/>
    </source>
</evidence>
<dbReference type="GO" id="GO:0005524">
    <property type="term" value="F:ATP binding"/>
    <property type="evidence" value="ECO:0007669"/>
    <property type="project" value="UniProtKB-KW"/>
</dbReference>
<keyword evidence="4 8" id="KW-0547">Nucleotide-binding</keyword>
<accession>A0A9P6NRC0</accession>
<evidence type="ECO:0000313" key="10">
    <source>
        <dbReference type="Proteomes" id="UP000886653"/>
    </source>
</evidence>
<comment type="caution">
    <text evidence="9">The sequence shown here is derived from an EMBL/GenBank/DDBJ whole genome shotgun (WGS) entry which is preliminary data.</text>
</comment>
<evidence type="ECO:0000256" key="8">
    <source>
        <dbReference type="HAMAP-Rule" id="MF_03039"/>
    </source>
</evidence>
<comment type="subcellular location">
    <subcellularLocation>
        <location evidence="8">Cytoplasm</location>
    </subcellularLocation>
</comment>
<gene>
    <name evidence="9" type="ORF">CROQUDRAFT_668725</name>
</gene>
<dbReference type="InterPro" id="IPR019591">
    <property type="entry name" value="Mrp/NBP35_ATP-bd"/>
</dbReference>
<dbReference type="CDD" id="cd02037">
    <property type="entry name" value="Mrp_NBP35"/>
    <property type="match status" value="1"/>
</dbReference>
<sequence>MEENDTPNSDPALSHRLNQIQHILLVLSGKGGVGKSSVSVQLALSLLHSRPDARVGILDIDLTGPSIPRMLGLQGRSVLQSNDGWVPVQIDLAKDLPKHNDNLKISKGILKCMSIGFLLKDPKDSVVWRGPKKNAMIRQFLVDVRWGELNWLIIDTPPGTSDEHISLLEQLAPLLAGPSSSSTPNTRLPTLSSVLVTTPQAVSLSDVSKELDFARKTGLSVIGLIENMSGYLCPHCNEVQNVFGSGGGETFCAQVSAKVNQDSSSNQFDQLRFLGKVPIDVEFMKLMDQAKSTNHDTELDKTQLIPNQPQDVNWDLIRRYMDVPSSKTFKEICQRIIQTIEERSIIS</sequence>
<comment type="function">
    <text evidence="8">Component of the cytosolic iron-sulfur (Fe/S) protein assembly (CIA) machinery. Required for maturation of extramitochondrial Fe-S proteins. The NBP35-CFD1 heterotetramer forms a Fe-S scaffold complex, mediating the de novo assembly of an Fe-S cluster and its transfer to target apoproteins.</text>
</comment>
<dbReference type="SUPFAM" id="SSF52540">
    <property type="entry name" value="P-loop containing nucleoside triphosphate hydrolases"/>
    <property type="match status" value="1"/>
</dbReference>
<feature type="binding site" evidence="8">
    <location>
        <position position="236"/>
    </location>
    <ligand>
        <name>[4Fe-4S] cluster</name>
        <dbReference type="ChEBI" id="CHEBI:49883"/>
        <note>ligand shared between dimeric partners</note>
    </ligand>
</feature>
<keyword evidence="10" id="KW-1185">Reference proteome</keyword>
<dbReference type="HAMAP" id="MF_02040">
    <property type="entry name" value="Mrp_NBP35"/>
    <property type="match status" value="1"/>
</dbReference>
<dbReference type="InterPro" id="IPR033756">
    <property type="entry name" value="YlxH/NBP35"/>
</dbReference>
<keyword evidence="5 8" id="KW-0067">ATP-binding</keyword>
<reference evidence="9" key="1">
    <citation type="submission" date="2013-11" db="EMBL/GenBank/DDBJ databases">
        <title>Genome sequence of the fusiform rust pathogen reveals effectors for host alternation and coevolution with pine.</title>
        <authorList>
            <consortium name="DOE Joint Genome Institute"/>
            <person name="Smith K."/>
            <person name="Pendleton A."/>
            <person name="Kubisiak T."/>
            <person name="Anderson C."/>
            <person name="Salamov A."/>
            <person name="Aerts A."/>
            <person name="Riley R."/>
            <person name="Clum A."/>
            <person name="Lindquist E."/>
            <person name="Ence D."/>
            <person name="Campbell M."/>
            <person name="Kronenberg Z."/>
            <person name="Feau N."/>
            <person name="Dhillon B."/>
            <person name="Hamelin R."/>
            <person name="Burleigh J."/>
            <person name="Smith J."/>
            <person name="Yandell M."/>
            <person name="Nelson C."/>
            <person name="Grigoriev I."/>
            <person name="Davis J."/>
        </authorList>
    </citation>
    <scope>NUCLEOTIDE SEQUENCE</scope>
    <source>
        <strain evidence="9">G11</strain>
    </source>
</reference>
<dbReference type="OrthoDB" id="1741334at2759"/>
<evidence type="ECO:0000256" key="6">
    <source>
        <dbReference type="ARBA" id="ARBA00023004"/>
    </source>
</evidence>
<dbReference type="GO" id="GO:0016226">
    <property type="term" value="P:iron-sulfur cluster assembly"/>
    <property type="evidence" value="ECO:0007669"/>
    <property type="project" value="UniProtKB-UniRule"/>
</dbReference>
<comment type="similarity">
    <text evidence="8">Belongs to the Mrp/NBP35 ATP-binding proteins family. NUBP2/CFD1 subfamily.</text>
</comment>
<evidence type="ECO:0008006" key="11">
    <source>
        <dbReference type="Google" id="ProtNLM"/>
    </source>
</evidence>
<evidence type="ECO:0000256" key="3">
    <source>
        <dbReference type="ARBA" id="ARBA00022723"/>
    </source>
</evidence>